<reference evidence="6 7" key="2">
    <citation type="journal article" date="2016" name="Genome Announc.">
        <title>Permanent Draft Genome Sequences for Two Variants of Frankia sp. Strain CpI1, the First Frankia Strain Isolated from Root Nodules of Comptonia peregrina.</title>
        <authorList>
            <person name="Oshone R."/>
            <person name="Hurst S.G.IV."/>
            <person name="Abebe-Akele F."/>
            <person name="Simpson S."/>
            <person name="Morris K."/>
            <person name="Thomas W.K."/>
            <person name="Tisa L.S."/>
        </authorList>
    </citation>
    <scope>NUCLEOTIDE SEQUENCE [LARGE SCALE GENOMIC DNA]</scope>
    <source>
        <strain evidence="7">CpI1-S</strain>
    </source>
</reference>
<comment type="similarity">
    <text evidence="1 4">Belongs to the type-B carboxylesterase/lipase family.</text>
</comment>
<organism evidence="6 7">
    <name type="scientific">Frankia torreyi</name>
    <dbReference type="NCBI Taxonomy" id="1856"/>
    <lineage>
        <taxon>Bacteria</taxon>
        <taxon>Bacillati</taxon>
        <taxon>Actinomycetota</taxon>
        <taxon>Actinomycetes</taxon>
        <taxon>Frankiales</taxon>
        <taxon>Frankiaceae</taxon>
        <taxon>Frankia</taxon>
    </lineage>
</organism>
<dbReference type="PROSITE" id="PS00122">
    <property type="entry name" value="CARBOXYLESTERASE_B_1"/>
    <property type="match status" value="1"/>
</dbReference>
<dbReference type="Proteomes" id="UP000032545">
    <property type="component" value="Unassembled WGS sequence"/>
</dbReference>
<dbReference type="SUPFAM" id="SSF53474">
    <property type="entry name" value="alpha/beta-Hydrolases"/>
    <property type="match status" value="1"/>
</dbReference>
<dbReference type="PANTHER" id="PTHR11559">
    <property type="entry name" value="CARBOXYLESTERASE"/>
    <property type="match status" value="1"/>
</dbReference>
<dbReference type="InterPro" id="IPR002018">
    <property type="entry name" value="CarbesteraseB"/>
</dbReference>
<keyword evidence="2 4" id="KW-0378">Hydrolase</keyword>
<protein>
    <recommendedName>
        <fullName evidence="4">Carboxylic ester hydrolase</fullName>
        <ecNumber evidence="4">3.1.1.-</ecNumber>
    </recommendedName>
</protein>
<gene>
    <name evidence="6" type="ORF">FF36_04672</name>
</gene>
<comment type="caution">
    <text evidence="6">The sequence shown here is derived from an EMBL/GenBank/DDBJ whole genome shotgun (WGS) entry which is preliminary data.</text>
</comment>
<feature type="active site" description="Charge relay system" evidence="3">
    <location>
        <position position="447"/>
    </location>
</feature>
<dbReference type="RefSeq" id="WP_052681350.1">
    <property type="nucleotide sequence ID" value="NZ_JYFN01000046.1"/>
</dbReference>
<dbReference type="InterPro" id="IPR029058">
    <property type="entry name" value="AB_hydrolase_fold"/>
</dbReference>
<proteinExistence type="inferred from homology"/>
<evidence type="ECO:0000256" key="4">
    <source>
        <dbReference type="RuleBase" id="RU361235"/>
    </source>
</evidence>
<evidence type="ECO:0000256" key="2">
    <source>
        <dbReference type="ARBA" id="ARBA00022801"/>
    </source>
</evidence>
<evidence type="ECO:0000256" key="3">
    <source>
        <dbReference type="PIRSR" id="PIRSR600997-1"/>
    </source>
</evidence>
<dbReference type="InterPro" id="IPR019826">
    <property type="entry name" value="Carboxylesterase_B_AS"/>
</dbReference>
<dbReference type="EC" id="3.1.1.-" evidence="4"/>
<feature type="domain" description="Carboxylesterase type B" evidence="5">
    <location>
        <begin position="36"/>
        <end position="521"/>
    </location>
</feature>
<dbReference type="OrthoDB" id="3199405at2"/>
<dbReference type="Gene3D" id="3.40.50.1820">
    <property type="entry name" value="alpha/beta hydrolase"/>
    <property type="match status" value="1"/>
</dbReference>
<evidence type="ECO:0000313" key="7">
    <source>
        <dbReference type="Proteomes" id="UP000032545"/>
    </source>
</evidence>
<dbReference type="PATRIC" id="fig|1502723.3.peg.4630"/>
<dbReference type="PRINTS" id="PR00878">
    <property type="entry name" value="CHOLNESTRASE"/>
</dbReference>
<evidence type="ECO:0000256" key="1">
    <source>
        <dbReference type="ARBA" id="ARBA00005964"/>
    </source>
</evidence>
<evidence type="ECO:0000259" key="5">
    <source>
        <dbReference type="Pfam" id="PF00135"/>
    </source>
</evidence>
<feature type="active site" description="Charge relay system" evidence="3">
    <location>
        <position position="348"/>
    </location>
</feature>
<keyword evidence="7" id="KW-1185">Reference proteome</keyword>
<dbReference type="ESTHER" id="9actn-a0a0d8b9x7">
    <property type="family name" value="Carb_B_Bacteria"/>
</dbReference>
<dbReference type="InterPro" id="IPR050309">
    <property type="entry name" value="Type-B_Carboxylest/Lipase"/>
</dbReference>
<feature type="active site" description="Acyl-ester intermediate" evidence="3">
    <location>
        <position position="231"/>
    </location>
</feature>
<name>A0A0D8B9X7_9ACTN</name>
<dbReference type="GO" id="GO:0004104">
    <property type="term" value="F:cholinesterase activity"/>
    <property type="evidence" value="ECO:0007669"/>
    <property type="project" value="InterPro"/>
</dbReference>
<dbReference type="AlphaFoldDB" id="A0A0D8B9X7"/>
<evidence type="ECO:0000313" key="6">
    <source>
        <dbReference type="EMBL" id="KJE20991.1"/>
    </source>
</evidence>
<dbReference type="Pfam" id="PF00135">
    <property type="entry name" value="COesterase"/>
    <property type="match status" value="1"/>
</dbReference>
<dbReference type="InterPro" id="IPR000997">
    <property type="entry name" value="Cholinesterase"/>
</dbReference>
<accession>A0A0D8B9X7</accession>
<reference evidence="7" key="1">
    <citation type="submission" date="2015-02" db="EMBL/GenBank/DDBJ databases">
        <title>Draft Genome of Frankia sp. CpI1-S.</title>
        <authorList>
            <person name="Oshone R.T."/>
            <person name="Ngom M."/>
            <person name="Ghodhbane-Gtari F."/>
            <person name="Gtari M."/>
            <person name="Morris K."/>
            <person name="Thomas K."/>
            <person name="Sen A."/>
            <person name="Tisa L.S."/>
        </authorList>
    </citation>
    <scope>NUCLEOTIDE SEQUENCE [LARGE SCALE GENOMIC DNA]</scope>
    <source>
        <strain evidence="7">CpI1-S</strain>
    </source>
</reference>
<sequence>MDDAVEVDDTVGSDQTGRADYAAGAHGAAGAGDPGPIVATSAGRLRGRRVDAGVLAFLGIPYGAPTGGERRFRPPAPMRPWTGVRDALAVGPSSPQPTVPAAAAGALAVFGGIPEPSMSEDCLVLNVWTPAADGARRPVIVYFHGGGHATGSASWPVYDGAALARRDAVVVTVNHRLGILGYLYLADLLGEQFAASGAAGALDLVQALEWVRNNIAAFGGDPGNVTISGESGGGSKVATLLAMPSAHGLFHRAVIMSGWFGLRGTDPAHARSVTARALDLLGLRPDQAAQVLTLPAQRLVDAAAAMGGIDNGLYPVPDGKIITAQPLAAVRAGLAPDVPLLIGTTRDEYSMFLPLATMGRPGPRAEAELAHLVNAFGSDIVRVVEAYQSARPELSADRVRVAVATDGHVRLPAIRLAQARLAAGRAAVYMYRFDWETPLDPSLRASHGLDVPFFFDTVDTATAAALGADAEDSDGRRALAARMGDAWVAFARDGRPAAGPDLPWPPYSLPERATMLFDVPTRIEDDPAGAERAAWDRLG</sequence>
<dbReference type="EMBL" id="JYFN01000046">
    <property type="protein sequence ID" value="KJE20991.1"/>
    <property type="molecule type" value="Genomic_DNA"/>
</dbReference>